<keyword evidence="3" id="KW-1185">Reference proteome</keyword>
<reference evidence="2" key="1">
    <citation type="submission" date="2023-06" db="EMBL/GenBank/DDBJ databases">
        <title>Genome-scale phylogeny and comparative genomics of the fungal order Sordariales.</title>
        <authorList>
            <consortium name="Lawrence Berkeley National Laboratory"/>
            <person name="Hensen N."/>
            <person name="Bonometti L."/>
            <person name="Westerberg I."/>
            <person name="Brannstrom I.O."/>
            <person name="Guillou S."/>
            <person name="Cros-Aarteil S."/>
            <person name="Calhoun S."/>
            <person name="Haridas S."/>
            <person name="Kuo A."/>
            <person name="Mondo S."/>
            <person name="Pangilinan J."/>
            <person name="Riley R."/>
            <person name="Labutti K."/>
            <person name="Andreopoulos B."/>
            <person name="Lipzen A."/>
            <person name="Chen C."/>
            <person name="Yanf M."/>
            <person name="Daum C."/>
            <person name="Ng V."/>
            <person name="Clum A."/>
            <person name="Steindorff A."/>
            <person name="Ohm R."/>
            <person name="Martin F."/>
            <person name="Silar P."/>
            <person name="Natvig D."/>
            <person name="Lalanne C."/>
            <person name="Gautier V."/>
            <person name="Ament-Velasquez S.L."/>
            <person name="Kruys A."/>
            <person name="Hutchinson M.I."/>
            <person name="Powell A.J."/>
            <person name="Barry K."/>
            <person name="Miller A.N."/>
            <person name="Grigoriev I.V."/>
            <person name="Debuchy R."/>
            <person name="Gladieux P."/>
            <person name="Thoren M.H."/>
            <person name="Johannesson H."/>
        </authorList>
    </citation>
    <scope>NUCLEOTIDE SEQUENCE</scope>
    <source>
        <strain evidence="2">CBS 307.81</strain>
    </source>
</reference>
<keyword evidence="1" id="KW-0732">Signal</keyword>
<dbReference type="PANTHER" id="PTHR39603:SF1">
    <property type="entry name" value="CYANOVIRIN-N DOMAIN-CONTAINING PROTEIN"/>
    <property type="match status" value="1"/>
</dbReference>
<dbReference type="Proteomes" id="UP001174997">
    <property type="component" value="Unassembled WGS sequence"/>
</dbReference>
<dbReference type="AlphaFoldDB" id="A0AA39ZAA9"/>
<dbReference type="PANTHER" id="PTHR39603">
    <property type="entry name" value="CYANOVIRIN-N DOMAIN-CONTAINING PROTEIN"/>
    <property type="match status" value="1"/>
</dbReference>
<protein>
    <submittedName>
        <fullName evidence="2">Uncharacterized protein</fullName>
    </submittedName>
</protein>
<organism evidence="2 3">
    <name type="scientific">Cercophora samala</name>
    <dbReference type="NCBI Taxonomy" id="330535"/>
    <lineage>
        <taxon>Eukaryota</taxon>
        <taxon>Fungi</taxon>
        <taxon>Dikarya</taxon>
        <taxon>Ascomycota</taxon>
        <taxon>Pezizomycotina</taxon>
        <taxon>Sordariomycetes</taxon>
        <taxon>Sordariomycetidae</taxon>
        <taxon>Sordariales</taxon>
        <taxon>Lasiosphaeriaceae</taxon>
        <taxon>Cercophora</taxon>
    </lineage>
</organism>
<evidence type="ECO:0000313" key="3">
    <source>
        <dbReference type="Proteomes" id="UP001174997"/>
    </source>
</evidence>
<gene>
    <name evidence="2" type="ORF">QBC41DRAFT_348490</name>
</gene>
<feature type="signal peptide" evidence="1">
    <location>
        <begin position="1"/>
        <end position="20"/>
    </location>
</feature>
<evidence type="ECO:0000256" key="1">
    <source>
        <dbReference type="SAM" id="SignalP"/>
    </source>
</evidence>
<proteinExistence type="predicted"/>
<feature type="chain" id="PRO_5041331634" evidence="1">
    <location>
        <begin position="21"/>
        <end position="180"/>
    </location>
</feature>
<accession>A0AA39ZAA9</accession>
<evidence type="ECO:0000313" key="2">
    <source>
        <dbReference type="EMBL" id="KAK0666869.1"/>
    </source>
</evidence>
<dbReference type="EMBL" id="JAULSY010000081">
    <property type="protein sequence ID" value="KAK0666869.1"/>
    <property type="molecule type" value="Genomic_DNA"/>
</dbReference>
<sequence length="180" mass="18593">MTPLTLHLAALLLFTAPAQAAPTSPTNASSTVFSWSQWVEDIIANPDTALTPDAAVEAATAAAVAASAGGLQKRAPDCAFPAQYAPGRDAAACLDYLTRIGQQGTMCGMPSTYRNIQMCRIGRAEVVGSQGTYPAPSTDCINVARTGGLIFDGCWRAGDIVKGSEVCVNNGMLTVRIGGL</sequence>
<name>A0AA39ZAA9_9PEZI</name>
<comment type="caution">
    <text evidence="2">The sequence shown here is derived from an EMBL/GenBank/DDBJ whole genome shotgun (WGS) entry which is preliminary data.</text>
</comment>